<keyword evidence="2" id="KW-1185">Reference proteome</keyword>
<accession>A0A368JT87</accession>
<proteinExistence type="predicted"/>
<dbReference type="EMBL" id="QOWE01000003">
    <property type="protein sequence ID" value="RCR70867.1"/>
    <property type="molecule type" value="Genomic_DNA"/>
</dbReference>
<comment type="caution">
    <text evidence="1">The sequence shown here is derived from an EMBL/GenBank/DDBJ whole genome shotgun (WGS) entry which is preliminary data.</text>
</comment>
<evidence type="ECO:0000313" key="1">
    <source>
        <dbReference type="EMBL" id="RCR70867.1"/>
    </source>
</evidence>
<evidence type="ECO:0008006" key="3">
    <source>
        <dbReference type="Google" id="ProtNLM"/>
    </source>
</evidence>
<dbReference type="OrthoDB" id="939956at2"/>
<sequence>MKHRFLIVFVWLFWLPLNALAQSLMLPDTLTPVMNHPPRWVVKFAPLALFDLDNTVQFGAERLFGGRHTVQAEFGYGWKAINLHPERRSDFENFEVWRGRAEWRRYSGRYRGYRRPHFATPPIGRYFAIETFFKQRTVLETTAVGRECVNGTCAYFERGTFPMYRTVWGVHCKFGRQYVLTMPGDNRLLLDFFVGLGFRNVSPYHFLNSTNDNVITPNTFGTWNTRQGGLFPSATLGIKLGYVL</sequence>
<organism evidence="1 2">
    <name type="scientific">Larkinella punicea</name>
    <dbReference type="NCBI Taxonomy" id="2315727"/>
    <lineage>
        <taxon>Bacteria</taxon>
        <taxon>Pseudomonadati</taxon>
        <taxon>Bacteroidota</taxon>
        <taxon>Cytophagia</taxon>
        <taxon>Cytophagales</taxon>
        <taxon>Spirosomataceae</taxon>
        <taxon>Larkinella</taxon>
    </lineage>
</organism>
<protein>
    <recommendedName>
        <fullName evidence="3">DUF3575 domain-containing protein</fullName>
    </recommendedName>
</protein>
<dbReference type="AlphaFoldDB" id="A0A368JT87"/>
<dbReference type="RefSeq" id="WP_114404783.1">
    <property type="nucleotide sequence ID" value="NZ_QOWE01000003.1"/>
</dbReference>
<gene>
    <name evidence="1" type="ORF">DUE52_04570</name>
</gene>
<evidence type="ECO:0000313" key="2">
    <source>
        <dbReference type="Proteomes" id="UP000253383"/>
    </source>
</evidence>
<dbReference type="Proteomes" id="UP000253383">
    <property type="component" value="Unassembled WGS sequence"/>
</dbReference>
<name>A0A368JT87_9BACT</name>
<reference evidence="1 2" key="1">
    <citation type="submission" date="2018-07" db="EMBL/GenBank/DDBJ databases">
        <title>Genome analysis of Larkinella rosea.</title>
        <authorList>
            <person name="Zhou Z."/>
            <person name="Wang G."/>
        </authorList>
    </citation>
    <scope>NUCLEOTIDE SEQUENCE [LARGE SCALE GENOMIC DNA]</scope>
    <source>
        <strain evidence="2">zzj9</strain>
    </source>
</reference>